<reference evidence="6" key="1">
    <citation type="submission" date="2014-01" db="EMBL/GenBank/DDBJ databases">
        <title>The Genome Sequence of Anopheles farauti FAR1 (V2).</title>
        <authorList>
            <consortium name="The Broad Institute Genomics Platform"/>
            <person name="Neafsey D.E."/>
            <person name="Besansky N."/>
            <person name="Howell P."/>
            <person name="Walton C."/>
            <person name="Young S.K."/>
            <person name="Zeng Q."/>
            <person name="Gargeya S."/>
            <person name="Fitzgerald M."/>
            <person name="Haas B."/>
            <person name="Abouelleil A."/>
            <person name="Allen A.W."/>
            <person name="Alvarado L."/>
            <person name="Arachchi H.M."/>
            <person name="Berlin A.M."/>
            <person name="Chapman S.B."/>
            <person name="Gainer-Dewar J."/>
            <person name="Goldberg J."/>
            <person name="Griggs A."/>
            <person name="Gujja S."/>
            <person name="Hansen M."/>
            <person name="Howarth C."/>
            <person name="Imamovic A."/>
            <person name="Ireland A."/>
            <person name="Larimer J."/>
            <person name="McCowan C."/>
            <person name="Murphy C."/>
            <person name="Pearson M."/>
            <person name="Poon T.W."/>
            <person name="Priest M."/>
            <person name="Roberts A."/>
            <person name="Saif S."/>
            <person name="Shea T."/>
            <person name="Sisk P."/>
            <person name="Sykes S."/>
            <person name="Wortman J."/>
            <person name="Nusbaum C."/>
            <person name="Birren B."/>
        </authorList>
    </citation>
    <scope>NUCLEOTIDE SEQUENCE [LARGE SCALE GENOMIC DNA]</scope>
    <source>
        <strain evidence="6">FAR1</strain>
    </source>
</reference>
<dbReference type="PANTHER" id="PTHR31183:SF1">
    <property type="entry name" value="CILIA- AND FLAGELLA-ASSOCIATED PROTEIN 53"/>
    <property type="match status" value="1"/>
</dbReference>
<name>A0A182QYP1_9DIPT</name>
<evidence type="ECO:0000256" key="1">
    <source>
        <dbReference type="ARBA" id="ARBA00004138"/>
    </source>
</evidence>
<keyword evidence="6" id="KW-1185">Reference proteome</keyword>
<evidence type="ECO:0000313" key="6">
    <source>
        <dbReference type="Proteomes" id="UP000075886"/>
    </source>
</evidence>
<dbReference type="InterPro" id="IPR043596">
    <property type="entry name" value="CFAP53/TCHP"/>
</dbReference>
<reference evidence="5" key="2">
    <citation type="submission" date="2020-05" db="UniProtKB">
        <authorList>
            <consortium name="EnsemblMetazoa"/>
        </authorList>
    </citation>
    <scope>IDENTIFICATION</scope>
    <source>
        <strain evidence="5">FAR1</strain>
    </source>
</reference>
<evidence type="ECO:0000256" key="4">
    <source>
        <dbReference type="SAM" id="Coils"/>
    </source>
</evidence>
<dbReference type="VEuPathDB" id="VectorBase:AFAF019532"/>
<proteinExistence type="predicted"/>
<comment type="subcellular location">
    <subcellularLocation>
        <location evidence="1">Cell projection</location>
        <location evidence="1">Cilium</location>
    </subcellularLocation>
</comment>
<keyword evidence="4" id="KW-0175">Coiled coil</keyword>
<evidence type="ECO:0000256" key="3">
    <source>
        <dbReference type="ARBA" id="ARBA00023273"/>
    </source>
</evidence>
<sequence>MEQKILQDVKHQIKEKTLQAAQEKVDLQKVVCASLPFPDHDPKLKSLGKAELAEQLNEQICLRKDLQRKQDEQDMQMIRLLNETTAKELEQERRNRRAEDVLLKKQKDQFYQYSKHVLRQRQLDEGKLEKLINDTREKFDQEKLEICRREKQKRLQMASIAYEGQRKQIAEMESRKLREREERQQEALLEREQLERNRQDAERADCRIQAAVQQYRESLKEQIKSASLERERNKRANQLETNRMIEHSFKELNFVQSYVKGSFEEHFKKHPNVSLMKRKYH</sequence>
<feature type="coiled-coil region" evidence="4">
    <location>
        <begin position="49"/>
        <end position="83"/>
    </location>
</feature>
<evidence type="ECO:0008006" key="7">
    <source>
        <dbReference type="Google" id="ProtNLM"/>
    </source>
</evidence>
<dbReference type="EnsemblMetazoa" id="AFAF019532-RA">
    <property type="protein sequence ID" value="AFAF019532-PA"/>
    <property type="gene ID" value="AFAF019532"/>
</dbReference>
<dbReference type="GO" id="GO:0005929">
    <property type="term" value="C:cilium"/>
    <property type="evidence" value="ECO:0007669"/>
    <property type="project" value="UniProtKB-SubCell"/>
</dbReference>
<dbReference type="PANTHER" id="PTHR31183">
    <property type="entry name" value="TRICHOPLEIN KERATIN FILAMENT-BINDING PROTEIN FAMILY MEMBER"/>
    <property type="match status" value="1"/>
</dbReference>
<protein>
    <recommendedName>
        <fullName evidence="7">Trichohyalin-plectin-homology domain-containing protein</fullName>
    </recommendedName>
</protein>
<accession>A0A182QYP1</accession>
<evidence type="ECO:0000256" key="2">
    <source>
        <dbReference type="ARBA" id="ARBA00023069"/>
    </source>
</evidence>
<dbReference type="STRING" id="69004.A0A182QYP1"/>
<organism evidence="5 6">
    <name type="scientific">Anopheles farauti</name>
    <dbReference type="NCBI Taxonomy" id="69004"/>
    <lineage>
        <taxon>Eukaryota</taxon>
        <taxon>Metazoa</taxon>
        <taxon>Ecdysozoa</taxon>
        <taxon>Arthropoda</taxon>
        <taxon>Hexapoda</taxon>
        <taxon>Insecta</taxon>
        <taxon>Pterygota</taxon>
        <taxon>Neoptera</taxon>
        <taxon>Endopterygota</taxon>
        <taxon>Diptera</taxon>
        <taxon>Nematocera</taxon>
        <taxon>Culicoidea</taxon>
        <taxon>Culicidae</taxon>
        <taxon>Anophelinae</taxon>
        <taxon>Anopheles</taxon>
    </lineage>
</organism>
<dbReference type="AlphaFoldDB" id="A0A182QYP1"/>
<dbReference type="Proteomes" id="UP000075886">
    <property type="component" value="Unassembled WGS sequence"/>
</dbReference>
<evidence type="ECO:0000313" key="5">
    <source>
        <dbReference type="EnsemblMetazoa" id="AFAF019532-PA"/>
    </source>
</evidence>
<feature type="coiled-coil region" evidence="4">
    <location>
        <begin position="162"/>
        <end position="236"/>
    </location>
</feature>
<keyword evidence="2" id="KW-0969">Cilium</keyword>
<dbReference type="EMBL" id="AXCN02002201">
    <property type="status" value="NOT_ANNOTATED_CDS"/>
    <property type="molecule type" value="Genomic_DNA"/>
</dbReference>
<keyword evidence="3" id="KW-0966">Cell projection</keyword>